<dbReference type="InterPro" id="IPR036890">
    <property type="entry name" value="HATPase_C_sf"/>
</dbReference>
<reference evidence="8 9" key="1">
    <citation type="submission" date="2014-06" db="EMBL/GenBank/DDBJ databases">
        <title>Draft genome sequence of Bacillus manliponensis JCM 15802 (MCCC 1A00708).</title>
        <authorList>
            <person name="Lai Q."/>
            <person name="Liu Y."/>
            <person name="Shao Z."/>
        </authorList>
    </citation>
    <scope>NUCLEOTIDE SEQUENCE [LARGE SCALE GENOMIC DNA]</scope>
    <source>
        <strain evidence="8 9">JCM 15802</strain>
    </source>
</reference>
<comment type="caution">
    <text evidence="8">The sequence shown here is derived from an EMBL/GenBank/DDBJ whole genome shotgun (WGS) entry which is preliminary data.</text>
</comment>
<evidence type="ECO:0000313" key="9">
    <source>
        <dbReference type="Proteomes" id="UP000027822"/>
    </source>
</evidence>
<organism evidence="8 9">
    <name type="scientific">Bacillus manliponensis</name>
    <dbReference type="NCBI Taxonomy" id="574376"/>
    <lineage>
        <taxon>Bacteria</taxon>
        <taxon>Bacillati</taxon>
        <taxon>Bacillota</taxon>
        <taxon>Bacilli</taxon>
        <taxon>Bacillales</taxon>
        <taxon>Bacillaceae</taxon>
        <taxon>Bacillus</taxon>
        <taxon>Bacillus cereus group</taxon>
    </lineage>
</organism>
<dbReference type="SUPFAM" id="SSF55781">
    <property type="entry name" value="GAF domain-like"/>
    <property type="match status" value="2"/>
</dbReference>
<dbReference type="PANTHER" id="PTHR24421:SF40">
    <property type="entry name" value="SENSOR HISTIDINE KINASE YHCY"/>
    <property type="match status" value="1"/>
</dbReference>
<evidence type="ECO:0000259" key="7">
    <source>
        <dbReference type="SMART" id="SM00065"/>
    </source>
</evidence>
<protein>
    <recommendedName>
        <fullName evidence="2">histidine kinase</fullName>
        <ecNumber evidence="2">2.7.13.3</ecNumber>
    </recommendedName>
</protein>
<dbReference type="RefSeq" id="WP_034635529.1">
    <property type="nucleotide sequence ID" value="NZ_CBCSJC010000002.1"/>
</dbReference>
<dbReference type="Gene3D" id="3.30.565.10">
    <property type="entry name" value="Histidine kinase-like ATPase, C-terminal domain"/>
    <property type="match status" value="1"/>
</dbReference>
<keyword evidence="5" id="KW-0902">Two-component regulatory system</keyword>
<dbReference type="InterPro" id="IPR003018">
    <property type="entry name" value="GAF"/>
</dbReference>
<feature type="domain" description="GAF" evidence="7">
    <location>
        <begin position="197"/>
        <end position="335"/>
    </location>
</feature>
<dbReference type="GO" id="GO:0016020">
    <property type="term" value="C:membrane"/>
    <property type="evidence" value="ECO:0007669"/>
    <property type="project" value="InterPro"/>
</dbReference>
<dbReference type="Gene3D" id="1.20.5.1930">
    <property type="match status" value="1"/>
</dbReference>
<dbReference type="PANTHER" id="PTHR24421">
    <property type="entry name" value="NITRATE/NITRITE SENSOR PROTEIN NARX-RELATED"/>
    <property type="match status" value="1"/>
</dbReference>
<evidence type="ECO:0000256" key="1">
    <source>
        <dbReference type="ARBA" id="ARBA00000085"/>
    </source>
</evidence>
<dbReference type="CDD" id="cd16917">
    <property type="entry name" value="HATPase_UhpB-NarQ-NarX-like"/>
    <property type="match status" value="1"/>
</dbReference>
<keyword evidence="4 8" id="KW-0418">Kinase</keyword>
<evidence type="ECO:0000256" key="3">
    <source>
        <dbReference type="ARBA" id="ARBA00022679"/>
    </source>
</evidence>
<dbReference type="Pfam" id="PF01590">
    <property type="entry name" value="GAF"/>
    <property type="match status" value="1"/>
</dbReference>
<evidence type="ECO:0000256" key="6">
    <source>
        <dbReference type="SAM" id="Coils"/>
    </source>
</evidence>
<dbReference type="Pfam" id="PF13185">
    <property type="entry name" value="GAF_2"/>
    <property type="match status" value="1"/>
</dbReference>
<dbReference type="InterPro" id="IPR050482">
    <property type="entry name" value="Sensor_HK_TwoCompSys"/>
</dbReference>
<accession>A0A073K2K4</accession>
<evidence type="ECO:0000256" key="2">
    <source>
        <dbReference type="ARBA" id="ARBA00012438"/>
    </source>
</evidence>
<gene>
    <name evidence="8" type="ORF">BAMA_01825</name>
</gene>
<dbReference type="SUPFAM" id="SSF55874">
    <property type="entry name" value="ATPase domain of HSP90 chaperone/DNA topoisomerase II/histidine kinase"/>
    <property type="match status" value="1"/>
</dbReference>
<comment type="catalytic activity">
    <reaction evidence="1">
        <text>ATP + protein L-histidine = ADP + protein N-phospho-L-histidine.</text>
        <dbReference type="EC" id="2.7.13.3"/>
    </reaction>
</comment>
<dbReference type="OrthoDB" id="9795828at2"/>
<evidence type="ECO:0000313" key="8">
    <source>
        <dbReference type="EMBL" id="KEK21534.1"/>
    </source>
</evidence>
<keyword evidence="6" id="KW-0175">Coiled coil</keyword>
<dbReference type="AlphaFoldDB" id="A0A073K2K4"/>
<dbReference type="SMART" id="SM00065">
    <property type="entry name" value="GAF"/>
    <property type="match status" value="2"/>
</dbReference>
<dbReference type="GO" id="GO:0046983">
    <property type="term" value="F:protein dimerization activity"/>
    <property type="evidence" value="ECO:0007669"/>
    <property type="project" value="InterPro"/>
</dbReference>
<name>A0A073K2K4_9BACI</name>
<sequence>MFRESRTNELIILKEIAETLNASNDTYGVLEAVLKKLLQVTGLTTGWIFLADEEGRYTKIIDYNLPPALSFQNKKPMCEGECWCLRRFVDGKLERAVNIIECKRIVTAIEQNWGDTNGILHHATVPLKAGNEEFGLLNVAKPEKNHFNEEELALLQSVALQIGTALKRAKLYESEQKRASYYVKLEQVIQHIGKMQTRSELLVEAVKQVGIVFSWPSVTFFIRQNKKVTIHTSYEKGMLHEESRTISKQQLQVIQAVINEGKSIHVTHDEVVGEASFYKSAAAVPIFIQNQIFGVLFVSSVRKYEFDHHDMDILQVIAEHISLALENIRLNEQHHELARMEERNRLARDLHDSVCQKLFSLTLMARGIEALVGKSNGEVGESLHDMQQLTKEALQEMRTLIWQLRPAGLENGLLLALKQYGEGLGLKILQHVEGVVDLPRAVEESLWRIGQEAFNNVTKHANVREVAVYMKVTKRGVTMNIVDYGQGFDILPVKKGTLGMTTMHERAQMLGGHVTIVSQPGETNVKVTVPL</sequence>
<keyword evidence="9" id="KW-1185">Reference proteome</keyword>
<keyword evidence="3" id="KW-0808">Transferase</keyword>
<feature type="coiled-coil region" evidence="6">
    <location>
        <begin position="323"/>
        <end position="350"/>
    </location>
</feature>
<dbReference type="InterPro" id="IPR029016">
    <property type="entry name" value="GAF-like_dom_sf"/>
</dbReference>
<dbReference type="InterPro" id="IPR011712">
    <property type="entry name" value="Sig_transdc_His_kin_sub3_dim/P"/>
</dbReference>
<proteinExistence type="predicted"/>
<dbReference type="Gene3D" id="3.30.450.40">
    <property type="match status" value="2"/>
</dbReference>
<dbReference type="STRING" id="574376.BAMA_01825"/>
<dbReference type="Proteomes" id="UP000027822">
    <property type="component" value="Unassembled WGS sequence"/>
</dbReference>
<evidence type="ECO:0000256" key="5">
    <source>
        <dbReference type="ARBA" id="ARBA00023012"/>
    </source>
</evidence>
<dbReference type="EMBL" id="JOTN01000001">
    <property type="protein sequence ID" value="KEK21534.1"/>
    <property type="molecule type" value="Genomic_DNA"/>
</dbReference>
<dbReference type="eggNOG" id="COG4585">
    <property type="taxonomic scope" value="Bacteria"/>
</dbReference>
<dbReference type="Pfam" id="PF07730">
    <property type="entry name" value="HisKA_3"/>
    <property type="match status" value="1"/>
</dbReference>
<dbReference type="GO" id="GO:0000155">
    <property type="term" value="F:phosphorelay sensor kinase activity"/>
    <property type="evidence" value="ECO:0007669"/>
    <property type="project" value="InterPro"/>
</dbReference>
<dbReference type="EC" id="2.7.13.3" evidence="2"/>
<evidence type="ECO:0000256" key="4">
    <source>
        <dbReference type="ARBA" id="ARBA00022777"/>
    </source>
</evidence>
<feature type="domain" description="GAF" evidence="7">
    <location>
        <begin position="25"/>
        <end position="176"/>
    </location>
</feature>
<dbReference type="eggNOG" id="COG2203">
    <property type="taxonomic scope" value="Bacteria"/>
</dbReference>